<dbReference type="PROSITE" id="PS50043">
    <property type="entry name" value="HTH_LUXR_2"/>
    <property type="match status" value="1"/>
</dbReference>
<dbReference type="PANTHER" id="PTHR43214">
    <property type="entry name" value="TWO-COMPONENT RESPONSE REGULATOR"/>
    <property type="match status" value="1"/>
</dbReference>
<comment type="caution">
    <text evidence="4">The sequence shown here is derived from an EMBL/GenBank/DDBJ whole genome shotgun (WGS) entry which is preliminary data.</text>
</comment>
<dbReference type="GO" id="GO:0006355">
    <property type="term" value="P:regulation of DNA-templated transcription"/>
    <property type="evidence" value="ECO:0007669"/>
    <property type="project" value="InterPro"/>
</dbReference>
<proteinExistence type="predicted"/>
<accession>A0A0F9JML4</accession>
<reference evidence="4" key="1">
    <citation type="journal article" date="2015" name="Nature">
        <title>Complex archaea that bridge the gap between prokaryotes and eukaryotes.</title>
        <authorList>
            <person name="Spang A."/>
            <person name="Saw J.H."/>
            <person name="Jorgensen S.L."/>
            <person name="Zaremba-Niedzwiedzka K."/>
            <person name="Martijn J."/>
            <person name="Lind A.E."/>
            <person name="van Eijk R."/>
            <person name="Schleper C."/>
            <person name="Guy L."/>
            <person name="Ettema T.J."/>
        </authorList>
    </citation>
    <scope>NUCLEOTIDE SEQUENCE</scope>
</reference>
<dbReference type="AlphaFoldDB" id="A0A0F9JML4"/>
<name>A0A0F9JML4_9ZZZZ</name>
<feature type="compositionally biased region" description="Low complexity" evidence="2">
    <location>
        <begin position="20"/>
        <end position="36"/>
    </location>
</feature>
<dbReference type="Gene3D" id="3.40.50.2300">
    <property type="match status" value="1"/>
</dbReference>
<dbReference type="PRINTS" id="PR00038">
    <property type="entry name" value="HTHLUXR"/>
</dbReference>
<dbReference type="InterPro" id="IPR000792">
    <property type="entry name" value="Tscrpt_reg_LuxR_C"/>
</dbReference>
<dbReference type="SMART" id="SM00421">
    <property type="entry name" value="HTH_LUXR"/>
    <property type="match status" value="1"/>
</dbReference>
<dbReference type="PANTHER" id="PTHR43214:SF43">
    <property type="entry name" value="TWO-COMPONENT RESPONSE REGULATOR"/>
    <property type="match status" value="1"/>
</dbReference>
<evidence type="ECO:0000256" key="2">
    <source>
        <dbReference type="SAM" id="MobiDB-lite"/>
    </source>
</evidence>
<organism evidence="4">
    <name type="scientific">marine sediment metagenome</name>
    <dbReference type="NCBI Taxonomy" id="412755"/>
    <lineage>
        <taxon>unclassified sequences</taxon>
        <taxon>metagenomes</taxon>
        <taxon>ecological metagenomes</taxon>
    </lineage>
</organism>
<dbReference type="GO" id="GO:0003677">
    <property type="term" value="F:DNA binding"/>
    <property type="evidence" value="ECO:0007669"/>
    <property type="project" value="UniProtKB-KW"/>
</dbReference>
<dbReference type="Pfam" id="PF00196">
    <property type="entry name" value="GerE"/>
    <property type="match status" value="1"/>
</dbReference>
<sequence length="261" mass="29031">MKNPKPIKKPALKTTKSAKKAPQPIEKAAPAPAEIKTPQAEEEKNINVLLYCTSDLILSGILKAIDVAPDMEIINIEKSTIETFLESIKELRPQVILFTNSEPMPNIREICKAIIEISDAKPKSKLLLLGNIPSHEEVVGLMNAGVRGYFDLNDPSDQLENAIRIINKGEIWLPRDKMSSIMDRIISVVGRDLKEKTLDQLTPTEFQVLRLIGKGKSNDEIAGALFISKNTVRSHIKSIYAKLNTHSRLQLALYAINSALF</sequence>
<protein>
    <recommendedName>
        <fullName evidence="3">HTH luxR-type domain-containing protein</fullName>
    </recommendedName>
</protein>
<dbReference type="InterPro" id="IPR036388">
    <property type="entry name" value="WH-like_DNA-bd_sf"/>
</dbReference>
<evidence type="ECO:0000313" key="4">
    <source>
        <dbReference type="EMBL" id="KKM71074.1"/>
    </source>
</evidence>
<dbReference type="PROSITE" id="PS00622">
    <property type="entry name" value="HTH_LUXR_1"/>
    <property type="match status" value="1"/>
</dbReference>
<keyword evidence="1" id="KW-0238">DNA-binding</keyword>
<dbReference type="Gene3D" id="1.10.10.10">
    <property type="entry name" value="Winged helix-like DNA-binding domain superfamily/Winged helix DNA-binding domain"/>
    <property type="match status" value="1"/>
</dbReference>
<evidence type="ECO:0000259" key="3">
    <source>
        <dbReference type="PROSITE" id="PS50043"/>
    </source>
</evidence>
<dbReference type="CDD" id="cd06170">
    <property type="entry name" value="LuxR_C_like"/>
    <property type="match status" value="1"/>
</dbReference>
<dbReference type="InterPro" id="IPR016032">
    <property type="entry name" value="Sig_transdc_resp-reg_C-effctor"/>
</dbReference>
<dbReference type="EMBL" id="LAZR01009703">
    <property type="protein sequence ID" value="KKM71074.1"/>
    <property type="molecule type" value="Genomic_DNA"/>
</dbReference>
<feature type="region of interest" description="Disordered" evidence="2">
    <location>
        <begin position="1"/>
        <end position="38"/>
    </location>
</feature>
<gene>
    <name evidence="4" type="ORF">LCGC14_1434280</name>
</gene>
<feature type="compositionally biased region" description="Basic residues" evidence="2">
    <location>
        <begin position="1"/>
        <end position="19"/>
    </location>
</feature>
<evidence type="ECO:0000256" key="1">
    <source>
        <dbReference type="ARBA" id="ARBA00023125"/>
    </source>
</evidence>
<feature type="domain" description="HTH luxR-type" evidence="3">
    <location>
        <begin position="194"/>
        <end position="259"/>
    </location>
</feature>
<dbReference type="SUPFAM" id="SSF46894">
    <property type="entry name" value="C-terminal effector domain of the bipartite response regulators"/>
    <property type="match status" value="1"/>
</dbReference>
<dbReference type="InterPro" id="IPR039420">
    <property type="entry name" value="WalR-like"/>
</dbReference>